<proteinExistence type="inferred from homology"/>
<evidence type="ECO:0000256" key="1">
    <source>
        <dbReference type="ARBA" id="ARBA00007768"/>
    </source>
</evidence>
<dbReference type="GO" id="GO:0005507">
    <property type="term" value="F:copper ion binding"/>
    <property type="evidence" value="ECO:0007669"/>
    <property type="project" value="TreeGrafter"/>
</dbReference>
<dbReference type="GO" id="GO:0005737">
    <property type="term" value="C:cytoplasm"/>
    <property type="evidence" value="ECO:0007669"/>
    <property type="project" value="UniProtKB-SubCell"/>
</dbReference>
<evidence type="ECO:0000313" key="4">
    <source>
        <dbReference type="Proteomes" id="UP001148482"/>
    </source>
</evidence>
<comment type="similarity">
    <text evidence="1 2">Belongs to the CutC family.</text>
</comment>
<dbReference type="SUPFAM" id="SSF110395">
    <property type="entry name" value="CutC-like"/>
    <property type="match status" value="1"/>
</dbReference>
<dbReference type="AlphaFoldDB" id="A0A9X3CXE8"/>
<keyword evidence="4" id="KW-1185">Reference proteome</keyword>
<name>A0A9X3CXE8_9FLAO</name>
<dbReference type="HAMAP" id="MF_00795">
    <property type="entry name" value="CutC"/>
    <property type="match status" value="1"/>
</dbReference>
<keyword evidence="2" id="KW-0963">Cytoplasm</keyword>
<comment type="subcellular location">
    <subcellularLocation>
        <location evidence="2">Cytoplasm</location>
    </subcellularLocation>
</comment>
<comment type="caution">
    <text evidence="2">Once thought to be involved in copper homeostasis, experiments in E.coli have shown this is not the case.</text>
</comment>
<dbReference type="EMBL" id="JAPJDA010000015">
    <property type="protein sequence ID" value="MCX2838540.1"/>
    <property type="molecule type" value="Genomic_DNA"/>
</dbReference>
<comment type="caution">
    <text evidence="3">The sequence shown here is derived from an EMBL/GenBank/DDBJ whole genome shotgun (WGS) entry which is preliminary data.</text>
</comment>
<gene>
    <name evidence="2" type="primary">cutC</name>
    <name evidence="3" type="ORF">OQ279_10270</name>
</gene>
<dbReference type="RefSeq" id="WP_266069796.1">
    <property type="nucleotide sequence ID" value="NZ_JAPJDA010000015.1"/>
</dbReference>
<evidence type="ECO:0000256" key="2">
    <source>
        <dbReference type="HAMAP-Rule" id="MF_00795"/>
    </source>
</evidence>
<evidence type="ECO:0000313" key="3">
    <source>
        <dbReference type="EMBL" id="MCX2838540.1"/>
    </source>
</evidence>
<dbReference type="Pfam" id="PF03932">
    <property type="entry name" value="CutC"/>
    <property type="match status" value="1"/>
</dbReference>
<protein>
    <recommendedName>
        <fullName evidence="2">PF03932 family protein CutC</fullName>
    </recommendedName>
</protein>
<reference evidence="3" key="1">
    <citation type="submission" date="2022-11" db="EMBL/GenBank/DDBJ databases">
        <title>Salinimicrobium profundisediminis sp. nov., isolated from deep-sea sediment of the Mariana Trench.</title>
        <authorList>
            <person name="Fu H."/>
        </authorList>
    </citation>
    <scope>NUCLEOTIDE SEQUENCE</scope>
    <source>
        <strain evidence="3">MT39</strain>
    </source>
</reference>
<dbReference type="Proteomes" id="UP001148482">
    <property type="component" value="Unassembled WGS sequence"/>
</dbReference>
<sequence length="212" mass="23289">MSFIKEACVENLQQAIIAEKQGADRLELCTDLEMDGLTPSNDLILKIKEHIKIPVHVMIRPRAGNFVYSVQKIDEMKASIAFCKLVGVEGVVFGILNNDNTLNLDKLRELTDYSQPLKVVIHKAIDDTPNPLQACKELADINGVTTILSSGGEITALEGMEVLREMIKISSEIEIMPAGKITKSNVQELHELIGARAYHGRLIVGSLEGLAQ</sequence>
<dbReference type="PANTHER" id="PTHR12598">
    <property type="entry name" value="COPPER HOMEOSTASIS PROTEIN CUTC"/>
    <property type="match status" value="1"/>
</dbReference>
<dbReference type="InterPro" id="IPR036822">
    <property type="entry name" value="CutC-like_dom_sf"/>
</dbReference>
<accession>A0A9X3CXE8</accession>
<dbReference type="InterPro" id="IPR005627">
    <property type="entry name" value="CutC-like"/>
</dbReference>
<dbReference type="Gene3D" id="3.20.20.380">
    <property type="entry name" value="Copper homeostasis (CutC) domain"/>
    <property type="match status" value="1"/>
</dbReference>
<dbReference type="PANTHER" id="PTHR12598:SF0">
    <property type="entry name" value="COPPER HOMEOSTASIS PROTEIN CUTC HOMOLOG"/>
    <property type="match status" value="1"/>
</dbReference>
<organism evidence="3 4">
    <name type="scientific">Salinimicrobium profundisediminis</name>
    <dbReference type="NCBI Taxonomy" id="2994553"/>
    <lineage>
        <taxon>Bacteria</taxon>
        <taxon>Pseudomonadati</taxon>
        <taxon>Bacteroidota</taxon>
        <taxon>Flavobacteriia</taxon>
        <taxon>Flavobacteriales</taxon>
        <taxon>Flavobacteriaceae</taxon>
        <taxon>Salinimicrobium</taxon>
    </lineage>
</organism>